<dbReference type="InterPro" id="IPR003593">
    <property type="entry name" value="AAA+_ATPase"/>
</dbReference>
<evidence type="ECO:0000256" key="10">
    <source>
        <dbReference type="PROSITE-ProRule" id="PRU01122"/>
    </source>
</evidence>
<evidence type="ECO:0000256" key="3">
    <source>
        <dbReference type="ARBA" id="ARBA00022801"/>
    </source>
</evidence>
<feature type="domain" description="Lon proteolytic" evidence="12">
    <location>
        <begin position="578"/>
        <end position="756"/>
    </location>
</feature>
<dbReference type="SUPFAM" id="SSF88697">
    <property type="entry name" value="PUA domain-like"/>
    <property type="match status" value="1"/>
</dbReference>
<evidence type="ECO:0000256" key="8">
    <source>
        <dbReference type="PIRSR" id="PIRSR001174-1"/>
    </source>
</evidence>
<evidence type="ECO:0000256" key="4">
    <source>
        <dbReference type="ARBA" id="ARBA00022825"/>
    </source>
</evidence>
<dbReference type="InterPro" id="IPR014721">
    <property type="entry name" value="Ribsml_uS5_D2-typ_fold_subgr"/>
</dbReference>
<dbReference type="Gene3D" id="1.20.5.5270">
    <property type="match status" value="1"/>
</dbReference>
<dbReference type="Gene3D" id="1.10.8.60">
    <property type="match status" value="1"/>
</dbReference>
<keyword evidence="4 10" id="KW-0720">Serine protease</keyword>
<proteinExistence type="inferred from homology"/>
<dbReference type="Gene3D" id="1.20.58.1480">
    <property type="match status" value="1"/>
</dbReference>
<evidence type="ECO:0000313" key="14">
    <source>
        <dbReference type="EMBL" id="GLG89877.1"/>
    </source>
</evidence>
<dbReference type="EC" id="3.4.21.53" evidence="10"/>
<dbReference type="Gene3D" id="2.30.130.40">
    <property type="entry name" value="LON domain-like"/>
    <property type="match status" value="1"/>
</dbReference>
<dbReference type="GO" id="GO:0030163">
    <property type="term" value="P:protein catabolic process"/>
    <property type="evidence" value="ECO:0007669"/>
    <property type="project" value="InterPro"/>
</dbReference>
<evidence type="ECO:0000256" key="2">
    <source>
        <dbReference type="ARBA" id="ARBA00022741"/>
    </source>
</evidence>
<dbReference type="Pfam" id="PF05362">
    <property type="entry name" value="Lon_C"/>
    <property type="match status" value="1"/>
</dbReference>
<keyword evidence="2 9" id="KW-0547">Nucleotide-binding</keyword>
<dbReference type="GO" id="GO:0004252">
    <property type="term" value="F:serine-type endopeptidase activity"/>
    <property type="evidence" value="ECO:0007669"/>
    <property type="project" value="UniProtKB-UniRule"/>
</dbReference>
<dbReference type="InterPro" id="IPR003111">
    <property type="entry name" value="Lon_prtase_N"/>
</dbReference>
<evidence type="ECO:0000256" key="7">
    <source>
        <dbReference type="ARBA" id="ARBA00053875"/>
    </source>
</evidence>
<dbReference type="SUPFAM" id="SSF54211">
    <property type="entry name" value="Ribosomal protein S5 domain 2-like"/>
    <property type="match status" value="1"/>
</dbReference>
<dbReference type="GO" id="GO:0005524">
    <property type="term" value="F:ATP binding"/>
    <property type="evidence" value="ECO:0007669"/>
    <property type="project" value="UniProtKB-KW"/>
</dbReference>
<evidence type="ECO:0000256" key="11">
    <source>
        <dbReference type="RuleBase" id="RU000591"/>
    </source>
</evidence>
<evidence type="ECO:0000256" key="1">
    <source>
        <dbReference type="ARBA" id="ARBA00022670"/>
    </source>
</evidence>
<dbReference type="PROSITE" id="PS01046">
    <property type="entry name" value="LON_SER"/>
    <property type="match status" value="1"/>
</dbReference>
<dbReference type="Pfam" id="PF02190">
    <property type="entry name" value="LON_substr_bdg"/>
    <property type="match status" value="1"/>
</dbReference>
<dbReference type="SMART" id="SM00382">
    <property type="entry name" value="AAA"/>
    <property type="match status" value="1"/>
</dbReference>
<reference evidence="13" key="2">
    <citation type="submission" date="2022-11" db="EMBL/GenBank/DDBJ databases">
        <title>Draft genome sequence of Sellimonas catena strain 12EGH17.</title>
        <authorList>
            <person name="Hisatomi A."/>
            <person name="Ohkuma M."/>
            <person name="Sakamoto M."/>
        </authorList>
    </citation>
    <scope>NUCLEOTIDE SEQUENCE</scope>
    <source>
        <strain evidence="13">12EGH17</strain>
    </source>
</reference>
<gene>
    <name evidence="13" type="primary">lonA</name>
    <name evidence="13" type="ORF">Selli1_22690</name>
    <name evidence="14" type="ORF">Selli2_13040</name>
</gene>
<evidence type="ECO:0000256" key="5">
    <source>
        <dbReference type="ARBA" id="ARBA00022840"/>
    </source>
</evidence>
<dbReference type="InterPro" id="IPR008268">
    <property type="entry name" value="Peptidase_S16_AS"/>
</dbReference>
<sequence length="756" mass="85539">MIVRPMYNLVLLPDVNYYFKNDFLKDWSPVQIEAQERILFLVLRDNKPREELQPEDFYPIGVSARIDSIEEDGSIHVHTLERVDISEIEIHDGYIEAEACVRAEVDDLPKEEESERFTRIQRALLQFVQKYQWGMWARSYILQWNNMEEAVCTLTEYLNLTPDEKYQILAADSERERFNRMEQAIYELVEVSKVSEEAQSAQKDDQEQLYREAAIKKQIGYLQQELDEMHPENVTDIQMFEKKIEESKMNETARKEAEKVLGRMKQEGQDGHEYGMLYDYLDFLTSLSWEMPESSPVDLDEAQRILDEDHYGLKKVKERIIQQIAVMSLNKKQSGSILLFTGAPGTGKTSIGQSIARALGRSYARISLGGVRDEAEIRGHRRTYIGAMPGRIMQGIKRSGSSNPVVVLDEVDKLSKDYSGDPASALLEVLDPEQNNTFTDHYLNVPYDLSNVLFICTANTTDTIPEPLLNRMEVISFSGYTEVEKLQIAKRHLIPKAEKAMGIPAEKLEIPEEVLRQIITEYTMESGVRGLKKQIDAMCRALAVRLVKNPEEKLSVQPGDLRTLLGRKQLHHDMRLTEADPGTVTGLAWTAAGGEILYIESRLMRGDGKVTITGQLGDVMKESIQIALSLVKIYYPEETKVLEDHDLHIHIPAGAIPKDGPSAGITLVTALSSLVTGKAVPTEYAMTGEVSLRGYVLPIGGLPEKLMAAQRAGIEKVFIPQDNVEDLEDVAEEVKERLTIIPVRKIRDVLDVLIGE</sequence>
<dbReference type="InterPro" id="IPR020568">
    <property type="entry name" value="Ribosomal_Su5_D2-typ_SF"/>
</dbReference>
<dbReference type="SUPFAM" id="SSF52540">
    <property type="entry name" value="P-loop containing nucleoside triphosphate hydrolases"/>
    <property type="match status" value="1"/>
</dbReference>
<dbReference type="PANTHER" id="PTHR10046">
    <property type="entry name" value="ATP DEPENDENT LON PROTEASE FAMILY MEMBER"/>
    <property type="match status" value="1"/>
</dbReference>
<dbReference type="InterPro" id="IPR027417">
    <property type="entry name" value="P-loop_NTPase"/>
</dbReference>
<dbReference type="InterPro" id="IPR008269">
    <property type="entry name" value="Lon_proteolytic"/>
</dbReference>
<reference evidence="14" key="3">
    <citation type="submission" date="2022-11" db="EMBL/GenBank/DDBJ databases">
        <title>Draft genome sequence of Sellimonas catena strain 18CBH55.</title>
        <authorList>
            <person name="Hisatomi A."/>
            <person name="Ohkuma M."/>
            <person name="Sakamoto M."/>
        </authorList>
    </citation>
    <scope>NUCLEOTIDE SEQUENCE</scope>
    <source>
        <strain evidence="14">18CBH55</strain>
    </source>
</reference>
<comment type="function">
    <text evidence="7">ATP-dependent serine protease that mediates the selective degradation of mutant and abnormal proteins as well as certain short-lived regulatory proteins. Required for cellular homeostasis and for survival from DNA damage and developmental changes induced by stress. Degrades polypeptides processively to yield small peptide fragments that are 5 to 10 amino acids long. Binds to DNA in a double-stranded, site-specific manner.</text>
</comment>
<dbReference type="InterPro" id="IPR027065">
    <property type="entry name" value="Lon_Prtase"/>
</dbReference>
<feature type="active site" evidence="8 10">
    <location>
        <position position="662"/>
    </location>
</feature>
<dbReference type="InterPro" id="IPR046336">
    <property type="entry name" value="Lon_prtase_N_sf"/>
</dbReference>
<dbReference type="InterPro" id="IPR054594">
    <property type="entry name" value="Lon_lid"/>
</dbReference>
<dbReference type="Proteomes" id="UP001145145">
    <property type="component" value="Unassembled WGS sequence"/>
</dbReference>
<dbReference type="GO" id="GO:0016887">
    <property type="term" value="F:ATP hydrolysis activity"/>
    <property type="evidence" value="ECO:0007669"/>
    <property type="project" value="InterPro"/>
</dbReference>
<dbReference type="InterPro" id="IPR015947">
    <property type="entry name" value="PUA-like_sf"/>
</dbReference>
<dbReference type="Gene3D" id="3.30.230.10">
    <property type="match status" value="1"/>
</dbReference>
<dbReference type="RefSeq" id="WP_281844872.1">
    <property type="nucleotide sequence ID" value="NZ_BSBO01000023.1"/>
</dbReference>
<evidence type="ECO:0000313" key="15">
    <source>
        <dbReference type="Proteomes" id="UP001145145"/>
    </source>
</evidence>
<keyword evidence="5 9" id="KW-0067">ATP-binding</keyword>
<dbReference type="Gene3D" id="3.40.50.300">
    <property type="entry name" value="P-loop containing nucleotide triphosphate hydrolases"/>
    <property type="match status" value="1"/>
</dbReference>
<dbReference type="GO" id="GO:0004176">
    <property type="term" value="F:ATP-dependent peptidase activity"/>
    <property type="evidence" value="ECO:0007669"/>
    <property type="project" value="UniProtKB-UniRule"/>
</dbReference>
<organism evidence="13 15">
    <name type="scientific">Sellimonas catena</name>
    <dbReference type="NCBI Taxonomy" id="2994035"/>
    <lineage>
        <taxon>Bacteria</taxon>
        <taxon>Bacillati</taxon>
        <taxon>Bacillota</taxon>
        <taxon>Clostridia</taxon>
        <taxon>Lachnospirales</taxon>
        <taxon>Lachnospiraceae</taxon>
        <taxon>Sellimonas</taxon>
    </lineage>
</organism>
<dbReference type="Pfam" id="PF22667">
    <property type="entry name" value="Lon_lid"/>
    <property type="match status" value="1"/>
</dbReference>
<comment type="caution">
    <text evidence="13">The sequence shown here is derived from an EMBL/GenBank/DDBJ whole genome shotgun (WGS) entry which is preliminary data.</text>
</comment>
<reference evidence="13 15" key="5">
    <citation type="journal article" date="2023" name="Int. J. Syst. Evol. Microbiol.">
        <title>Sellimonas catena sp. nov., isolated from human faeces.</title>
        <authorList>
            <person name="Hisatomi A."/>
            <person name="Ohkuma M."/>
            <person name="Sakamoto M."/>
        </authorList>
    </citation>
    <scope>NUCLEOTIDE SEQUENCE [LARGE SCALE GENOMIC DNA]</scope>
    <source>
        <strain evidence="13 15">12EGH17</strain>
        <strain evidence="14">18CBH55</strain>
    </source>
</reference>
<dbReference type="InterPro" id="IPR004815">
    <property type="entry name" value="Lon_bac/euk-typ"/>
</dbReference>
<feature type="active site" evidence="8 10">
    <location>
        <position position="705"/>
    </location>
</feature>
<keyword evidence="1 10" id="KW-0645">Protease</keyword>
<dbReference type="Proteomes" id="UP001145094">
    <property type="component" value="Unassembled WGS sequence"/>
</dbReference>
<dbReference type="PROSITE" id="PS51786">
    <property type="entry name" value="LON_PROTEOLYTIC"/>
    <property type="match status" value="1"/>
</dbReference>
<evidence type="ECO:0000256" key="6">
    <source>
        <dbReference type="ARBA" id="ARBA00050665"/>
    </source>
</evidence>
<protein>
    <recommendedName>
        <fullName evidence="10">endopeptidase La</fullName>
        <ecNumber evidence="10">3.4.21.53</ecNumber>
    </recommendedName>
</protein>
<evidence type="ECO:0000313" key="13">
    <source>
        <dbReference type="EMBL" id="GLG05095.1"/>
    </source>
</evidence>
<reference evidence="13" key="1">
    <citation type="submission" date="2022-11" db="EMBL/GenBank/DDBJ databases">
        <title>Draft genome sequence of Sellimonas catena strain 12EGH17.</title>
        <authorList>
            <person name="Atsushi H."/>
            <person name="Moriya O."/>
            <person name="Mitsuo S."/>
        </authorList>
    </citation>
    <scope>NUCLEOTIDE SEQUENCE</scope>
    <source>
        <strain evidence="13">12EGH17</strain>
    </source>
</reference>
<reference evidence="14" key="4">
    <citation type="submission" date="2022-11" db="EMBL/GenBank/DDBJ databases">
        <title>Draft genome sequence of Sellimonas catena strain 18CBH55.</title>
        <authorList>
            <person name="Atsushi H."/>
            <person name="Moriya O."/>
            <person name="Mitsuo S."/>
        </authorList>
    </citation>
    <scope>NUCLEOTIDE SEQUENCE</scope>
    <source>
        <strain evidence="14">18CBH55</strain>
    </source>
</reference>
<dbReference type="GO" id="GO:0006508">
    <property type="term" value="P:proteolysis"/>
    <property type="evidence" value="ECO:0007669"/>
    <property type="project" value="UniProtKB-KW"/>
</dbReference>
<dbReference type="EMBL" id="BSBO01000023">
    <property type="protein sequence ID" value="GLG05095.1"/>
    <property type="molecule type" value="Genomic_DNA"/>
</dbReference>
<dbReference type="Pfam" id="PF00004">
    <property type="entry name" value="AAA"/>
    <property type="match status" value="1"/>
</dbReference>
<evidence type="ECO:0000256" key="9">
    <source>
        <dbReference type="PIRSR" id="PIRSR001174-2"/>
    </source>
</evidence>
<feature type="binding site" evidence="9">
    <location>
        <begin position="342"/>
        <end position="349"/>
    </location>
    <ligand>
        <name>ATP</name>
        <dbReference type="ChEBI" id="CHEBI:30616"/>
    </ligand>
</feature>
<dbReference type="AlphaFoldDB" id="A0A9W6FES9"/>
<keyword evidence="15" id="KW-1185">Reference proteome</keyword>
<dbReference type="PRINTS" id="PR00830">
    <property type="entry name" value="ENDOLAPTASE"/>
</dbReference>
<dbReference type="NCBIfam" id="TIGR00763">
    <property type="entry name" value="lon"/>
    <property type="match status" value="1"/>
</dbReference>
<dbReference type="EMBL" id="BSCH01000007">
    <property type="protein sequence ID" value="GLG89877.1"/>
    <property type="molecule type" value="Genomic_DNA"/>
</dbReference>
<accession>A0A9W6FES9</accession>
<comment type="catalytic activity">
    <reaction evidence="6 10">
        <text>Hydrolysis of proteins in presence of ATP.</text>
        <dbReference type="EC" id="3.4.21.53"/>
    </reaction>
</comment>
<dbReference type="PIRSF" id="PIRSF001174">
    <property type="entry name" value="Lon_proteas"/>
    <property type="match status" value="1"/>
</dbReference>
<comment type="similarity">
    <text evidence="10 11">Belongs to the peptidase S16 family.</text>
</comment>
<dbReference type="FunFam" id="3.40.50.300:FF:000021">
    <property type="entry name" value="Lon protease homolog"/>
    <property type="match status" value="1"/>
</dbReference>
<dbReference type="CDD" id="cd19500">
    <property type="entry name" value="RecA-like_Lon"/>
    <property type="match status" value="1"/>
</dbReference>
<keyword evidence="3 10" id="KW-0378">Hydrolase</keyword>
<dbReference type="InterPro" id="IPR003959">
    <property type="entry name" value="ATPase_AAA_core"/>
</dbReference>
<name>A0A9W6FES9_9FIRM</name>
<evidence type="ECO:0000259" key="12">
    <source>
        <dbReference type="PROSITE" id="PS51786"/>
    </source>
</evidence>